<feature type="region of interest" description="Disordered" evidence="9">
    <location>
        <begin position="1"/>
        <end position="35"/>
    </location>
</feature>
<feature type="transmembrane region" description="Helical" evidence="10">
    <location>
        <begin position="109"/>
        <end position="142"/>
    </location>
</feature>
<keyword evidence="14" id="KW-1185">Reference proteome</keyword>
<protein>
    <recommendedName>
        <fullName evidence="2">histidine kinase</fullName>
        <ecNumber evidence="2">2.7.13.3</ecNumber>
    </recommendedName>
</protein>
<proteinExistence type="predicted"/>
<evidence type="ECO:0000256" key="3">
    <source>
        <dbReference type="ARBA" id="ARBA00022553"/>
    </source>
</evidence>
<evidence type="ECO:0000313" key="14">
    <source>
        <dbReference type="Proteomes" id="UP000561011"/>
    </source>
</evidence>
<evidence type="ECO:0000259" key="12">
    <source>
        <dbReference type="Pfam" id="PF07730"/>
    </source>
</evidence>
<dbReference type="GO" id="GO:0046983">
    <property type="term" value="F:protein dimerization activity"/>
    <property type="evidence" value="ECO:0007669"/>
    <property type="project" value="InterPro"/>
</dbReference>
<evidence type="ECO:0000313" key="13">
    <source>
        <dbReference type="EMBL" id="NYS95403.1"/>
    </source>
</evidence>
<dbReference type="Gene3D" id="3.30.565.10">
    <property type="entry name" value="Histidine kinase-like ATPase, C-terminal domain"/>
    <property type="match status" value="1"/>
</dbReference>
<comment type="caution">
    <text evidence="13">The sequence shown here is derived from an EMBL/GenBank/DDBJ whole genome shotgun (WGS) entry which is preliminary data.</text>
</comment>
<sequence length="464" mass="48620">MPATSPAAPLPGAGYAAPPAATTRRRPGPAPRRRDGHHRWIVQTVLGALVVLLGVVTSALAHSTVQGIVALGMFPEGTDRLQTVPQTWVGGAVLGALVLVALRTRPLLAVGILVGLSLVSLAAEGVLGILGLCVAVALYAVASTRPALVTWSAFLAAVVVLTAAIWRWQVIGVGEMFVWGTYQRPAGTEPFHQLIEPEFSSGRRAATVALLVVLLLLGVAAGATSRARRLKAQAEIDGLEARARDSEASAALGRASERARIAREMHDIVAHSVSVMIALSDGAGAALDRAPDRSREALQELSRTGRTALADMQRVLGALDPVDGGDAQPEPTEPTETELRSIVDRYRAAGLPLSVRGLDEPLLDDTALRLALVRIVSEALTNVLRHAPDTPSVELVLTRRADAVEVEVLDAGSDRPSAGGGSGRGVPGMRERAALLGGRVDTGPRPEGGWRVHVVLPWTGEDAR</sequence>
<evidence type="ECO:0000256" key="7">
    <source>
        <dbReference type="ARBA" id="ARBA00022840"/>
    </source>
</evidence>
<keyword evidence="10" id="KW-0472">Membrane</keyword>
<evidence type="ECO:0000256" key="9">
    <source>
        <dbReference type="SAM" id="MobiDB-lite"/>
    </source>
</evidence>
<evidence type="ECO:0000256" key="5">
    <source>
        <dbReference type="ARBA" id="ARBA00022741"/>
    </source>
</evidence>
<feature type="transmembrane region" description="Helical" evidence="10">
    <location>
        <begin position="148"/>
        <end position="166"/>
    </location>
</feature>
<dbReference type="InterPro" id="IPR011712">
    <property type="entry name" value="Sig_transdc_His_kin_sub3_dim/P"/>
</dbReference>
<evidence type="ECO:0000256" key="1">
    <source>
        <dbReference type="ARBA" id="ARBA00000085"/>
    </source>
</evidence>
<keyword evidence="3" id="KW-0597">Phosphoprotein</keyword>
<dbReference type="Pfam" id="PF02518">
    <property type="entry name" value="HATPase_c"/>
    <property type="match status" value="1"/>
</dbReference>
<dbReference type="InterPro" id="IPR050482">
    <property type="entry name" value="Sensor_HK_TwoCompSys"/>
</dbReference>
<dbReference type="EC" id="2.7.13.3" evidence="2"/>
<dbReference type="InterPro" id="IPR036890">
    <property type="entry name" value="HATPase_C_sf"/>
</dbReference>
<dbReference type="GO" id="GO:0016020">
    <property type="term" value="C:membrane"/>
    <property type="evidence" value="ECO:0007669"/>
    <property type="project" value="InterPro"/>
</dbReference>
<name>A0A853F1S9_9MICO</name>
<keyword evidence="4" id="KW-0808">Transferase</keyword>
<reference evidence="13 14" key="1">
    <citation type="submission" date="2020-07" db="EMBL/GenBank/DDBJ databases">
        <title>MOT database genomes.</title>
        <authorList>
            <person name="Joseph S."/>
            <person name="Aduse-Opoku J."/>
            <person name="Hashim A."/>
            <person name="Wade W."/>
            <person name="Curtis M."/>
        </authorList>
    </citation>
    <scope>NUCLEOTIDE SEQUENCE [LARGE SCALE GENOMIC DNA]</scope>
    <source>
        <strain evidence="13 14">DSM 100099</strain>
    </source>
</reference>
<feature type="transmembrane region" description="Helical" evidence="10">
    <location>
        <begin position="83"/>
        <end position="102"/>
    </location>
</feature>
<gene>
    <name evidence="13" type="ORF">HZZ10_18010</name>
</gene>
<comment type="catalytic activity">
    <reaction evidence="1">
        <text>ATP + protein L-histidine = ADP + protein N-phospho-L-histidine.</text>
        <dbReference type="EC" id="2.7.13.3"/>
    </reaction>
</comment>
<dbReference type="CDD" id="cd16917">
    <property type="entry name" value="HATPase_UhpB-NarQ-NarX-like"/>
    <property type="match status" value="1"/>
</dbReference>
<keyword evidence="6 13" id="KW-0418">Kinase</keyword>
<dbReference type="Proteomes" id="UP000561011">
    <property type="component" value="Unassembled WGS sequence"/>
</dbReference>
<dbReference type="GO" id="GO:0000155">
    <property type="term" value="F:phosphorelay sensor kinase activity"/>
    <property type="evidence" value="ECO:0007669"/>
    <property type="project" value="InterPro"/>
</dbReference>
<feature type="compositionally biased region" description="Low complexity" evidence="9">
    <location>
        <begin position="1"/>
        <end position="22"/>
    </location>
</feature>
<keyword evidence="7" id="KW-0067">ATP-binding</keyword>
<evidence type="ECO:0000259" key="11">
    <source>
        <dbReference type="Pfam" id="PF02518"/>
    </source>
</evidence>
<accession>A0A853F1S9</accession>
<dbReference type="InterPro" id="IPR003594">
    <property type="entry name" value="HATPase_dom"/>
</dbReference>
<evidence type="ECO:0000256" key="10">
    <source>
        <dbReference type="SAM" id="Phobius"/>
    </source>
</evidence>
<feature type="transmembrane region" description="Helical" evidence="10">
    <location>
        <begin position="40"/>
        <end position="63"/>
    </location>
</feature>
<feature type="transmembrane region" description="Helical" evidence="10">
    <location>
        <begin position="205"/>
        <end position="223"/>
    </location>
</feature>
<keyword evidence="8" id="KW-0902">Two-component regulatory system</keyword>
<evidence type="ECO:0000256" key="6">
    <source>
        <dbReference type="ARBA" id="ARBA00022777"/>
    </source>
</evidence>
<dbReference type="PANTHER" id="PTHR24421:SF10">
    <property type="entry name" value="NITRATE_NITRITE SENSOR PROTEIN NARQ"/>
    <property type="match status" value="1"/>
</dbReference>
<dbReference type="PANTHER" id="PTHR24421">
    <property type="entry name" value="NITRATE/NITRITE SENSOR PROTEIN NARX-RELATED"/>
    <property type="match status" value="1"/>
</dbReference>
<feature type="domain" description="Signal transduction histidine kinase subgroup 3 dimerisation and phosphoacceptor" evidence="12">
    <location>
        <begin position="257"/>
        <end position="322"/>
    </location>
</feature>
<organism evidence="13 14">
    <name type="scientific">Sanguibacter inulinus</name>
    <dbReference type="NCBI Taxonomy" id="60922"/>
    <lineage>
        <taxon>Bacteria</taxon>
        <taxon>Bacillati</taxon>
        <taxon>Actinomycetota</taxon>
        <taxon>Actinomycetes</taxon>
        <taxon>Micrococcales</taxon>
        <taxon>Sanguibacteraceae</taxon>
        <taxon>Sanguibacter</taxon>
    </lineage>
</organism>
<dbReference type="SUPFAM" id="SSF55874">
    <property type="entry name" value="ATPase domain of HSP90 chaperone/DNA topoisomerase II/histidine kinase"/>
    <property type="match status" value="1"/>
</dbReference>
<keyword evidence="10" id="KW-0812">Transmembrane</keyword>
<keyword evidence="5" id="KW-0547">Nucleotide-binding</keyword>
<evidence type="ECO:0000256" key="8">
    <source>
        <dbReference type="ARBA" id="ARBA00023012"/>
    </source>
</evidence>
<keyword evidence="10" id="KW-1133">Transmembrane helix</keyword>
<dbReference type="Pfam" id="PF07730">
    <property type="entry name" value="HisKA_3"/>
    <property type="match status" value="1"/>
</dbReference>
<evidence type="ECO:0000256" key="2">
    <source>
        <dbReference type="ARBA" id="ARBA00012438"/>
    </source>
</evidence>
<evidence type="ECO:0000256" key="4">
    <source>
        <dbReference type="ARBA" id="ARBA00022679"/>
    </source>
</evidence>
<dbReference type="RefSeq" id="WP_179914564.1">
    <property type="nucleotide sequence ID" value="NZ_JACBYE010000072.1"/>
</dbReference>
<dbReference type="Gene3D" id="1.20.5.1930">
    <property type="match status" value="1"/>
</dbReference>
<dbReference type="EMBL" id="JACBYE010000072">
    <property type="protein sequence ID" value="NYS95403.1"/>
    <property type="molecule type" value="Genomic_DNA"/>
</dbReference>
<feature type="domain" description="Histidine kinase/HSP90-like ATPase" evidence="11">
    <location>
        <begin position="370"/>
        <end position="458"/>
    </location>
</feature>
<dbReference type="AlphaFoldDB" id="A0A853F1S9"/>
<dbReference type="GO" id="GO:0005524">
    <property type="term" value="F:ATP binding"/>
    <property type="evidence" value="ECO:0007669"/>
    <property type="project" value="UniProtKB-KW"/>
</dbReference>